<gene>
    <name evidence="2" type="ORF">EEDITHA_LOCUS8431</name>
</gene>
<evidence type="ECO:0000259" key="1">
    <source>
        <dbReference type="Pfam" id="PF00078"/>
    </source>
</evidence>
<dbReference type="Proteomes" id="UP001153954">
    <property type="component" value="Unassembled WGS sequence"/>
</dbReference>
<organism evidence="2 3">
    <name type="scientific">Euphydryas editha</name>
    <name type="common">Edith's checkerspot</name>
    <dbReference type="NCBI Taxonomy" id="104508"/>
    <lineage>
        <taxon>Eukaryota</taxon>
        <taxon>Metazoa</taxon>
        <taxon>Ecdysozoa</taxon>
        <taxon>Arthropoda</taxon>
        <taxon>Hexapoda</taxon>
        <taxon>Insecta</taxon>
        <taxon>Pterygota</taxon>
        <taxon>Neoptera</taxon>
        <taxon>Endopterygota</taxon>
        <taxon>Lepidoptera</taxon>
        <taxon>Glossata</taxon>
        <taxon>Ditrysia</taxon>
        <taxon>Papilionoidea</taxon>
        <taxon>Nymphalidae</taxon>
        <taxon>Nymphalinae</taxon>
        <taxon>Euphydryas</taxon>
    </lineage>
</organism>
<sequence>MNRGRSPGHDGLSIKHLKYAGTHLHSLLAMFYSLCLPHSCLPADMMKTVVIPLVKNKTGDISDINNYRPISLDTVLDVLDSLIDQNLDQYLSIHDAQFGFMPNLSTETAILCLKQTAQYYTIKKTPVYASCLDLSKAFDLAAYDILWMKIREAGIQPEVISSLKFLYLKQENYVKWGETLSDTYRLECGVRQWGINLNFSISM</sequence>
<protein>
    <recommendedName>
        <fullName evidence="1">Reverse transcriptase domain-containing protein</fullName>
    </recommendedName>
</protein>
<evidence type="ECO:0000313" key="2">
    <source>
        <dbReference type="EMBL" id="CAH2092698.1"/>
    </source>
</evidence>
<accession>A0AAU9U0G1</accession>
<evidence type="ECO:0000313" key="3">
    <source>
        <dbReference type="Proteomes" id="UP001153954"/>
    </source>
</evidence>
<name>A0AAU9U0G1_EUPED</name>
<dbReference type="PANTHER" id="PTHR19446">
    <property type="entry name" value="REVERSE TRANSCRIPTASES"/>
    <property type="match status" value="1"/>
</dbReference>
<proteinExistence type="predicted"/>
<dbReference type="Pfam" id="PF00078">
    <property type="entry name" value="RVT_1"/>
    <property type="match status" value="1"/>
</dbReference>
<dbReference type="EMBL" id="CAKOGL010000012">
    <property type="protein sequence ID" value="CAH2092698.1"/>
    <property type="molecule type" value="Genomic_DNA"/>
</dbReference>
<feature type="domain" description="Reverse transcriptase" evidence="1">
    <location>
        <begin position="59"/>
        <end position="173"/>
    </location>
</feature>
<comment type="caution">
    <text evidence="2">The sequence shown here is derived from an EMBL/GenBank/DDBJ whole genome shotgun (WGS) entry which is preliminary data.</text>
</comment>
<dbReference type="AlphaFoldDB" id="A0AAU9U0G1"/>
<dbReference type="InterPro" id="IPR000477">
    <property type="entry name" value="RT_dom"/>
</dbReference>
<reference evidence="2" key="1">
    <citation type="submission" date="2022-03" db="EMBL/GenBank/DDBJ databases">
        <authorList>
            <person name="Tunstrom K."/>
        </authorList>
    </citation>
    <scope>NUCLEOTIDE SEQUENCE</scope>
</reference>
<keyword evidence="3" id="KW-1185">Reference proteome</keyword>